<accession>A0ACC1B9W7</accession>
<sequence>MASISQMQSYGETISDQTVVTKVLRSLTPKFDHVVVAIEESKDLSVFSFDELMRTLQAHESRINRSLEKNEEKAFQVKEAVTKTEEIESSTSRGYGSGGFYGRGRGHGRVRGRSQFDQQQRLSSEQRSYKSGIQCHHCKKFGH</sequence>
<evidence type="ECO:0000313" key="1">
    <source>
        <dbReference type="EMBL" id="KAJ0095705.1"/>
    </source>
</evidence>
<evidence type="ECO:0000313" key="2">
    <source>
        <dbReference type="Proteomes" id="UP001164250"/>
    </source>
</evidence>
<proteinExistence type="predicted"/>
<protein>
    <submittedName>
        <fullName evidence="1">Uncharacterized protein</fullName>
    </submittedName>
</protein>
<keyword evidence="2" id="KW-1185">Reference proteome</keyword>
<dbReference type="EMBL" id="CM047902">
    <property type="protein sequence ID" value="KAJ0095705.1"/>
    <property type="molecule type" value="Genomic_DNA"/>
</dbReference>
<comment type="caution">
    <text evidence="1">The sequence shown here is derived from an EMBL/GenBank/DDBJ whole genome shotgun (WGS) entry which is preliminary data.</text>
</comment>
<gene>
    <name evidence="1" type="ORF">Patl1_15015</name>
</gene>
<organism evidence="1 2">
    <name type="scientific">Pistacia atlantica</name>
    <dbReference type="NCBI Taxonomy" id="434234"/>
    <lineage>
        <taxon>Eukaryota</taxon>
        <taxon>Viridiplantae</taxon>
        <taxon>Streptophyta</taxon>
        <taxon>Embryophyta</taxon>
        <taxon>Tracheophyta</taxon>
        <taxon>Spermatophyta</taxon>
        <taxon>Magnoliopsida</taxon>
        <taxon>eudicotyledons</taxon>
        <taxon>Gunneridae</taxon>
        <taxon>Pentapetalae</taxon>
        <taxon>rosids</taxon>
        <taxon>malvids</taxon>
        <taxon>Sapindales</taxon>
        <taxon>Anacardiaceae</taxon>
        <taxon>Pistacia</taxon>
    </lineage>
</organism>
<reference evidence="2" key="1">
    <citation type="journal article" date="2023" name="G3 (Bethesda)">
        <title>Genome assembly and association tests identify interacting loci associated with vigor, precocity, and sex in interspecific pistachio rootstocks.</title>
        <authorList>
            <person name="Palmer W."/>
            <person name="Jacygrad E."/>
            <person name="Sagayaradj S."/>
            <person name="Cavanaugh K."/>
            <person name="Han R."/>
            <person name="Bertier L."/>
            <person name="Beede B."/>
            <person name="Kafkas S."/>
            <person name="Golino D."/>
            <person name="Preece J."/>
            <person name="Michelmore R."/>
        </authorList>
    </citation>
    <scope>NUCLEOTIDE SEQUENCE [LARGE SCALE GENOMIC DNA]</scope>
</reference>
<dbReference type="Proteomes" id="UP001164250">
    <property type="component" value="Chromosome 6"/>
</dbReference>
<name>A0ACC1B9W7_9ROSI</name>